<feature type="region of interest" description="Disordered" evidence="4">
    <location>
        <begin position="341"/>
        <end position="389"/>
    </location>
</feature>
<dbReference type="InterPro" id="IPR006703">
    <property type="entry name" value="G_AIG1"/>
</dbReference>
<dbReference type="AlphaFoldDB" id="A0A3P8XWE2"/>
<dbReference type="Gene3D" id="3.40.50.300">
    <property type="entry name" value="P-loop containing nucleotide triphosphate hydrolases"/>
    <property type="match status" value="2"/>
</dbReference>
<dbReference type="GeneTree" id="ENSGT00500000044904"/>
<evidence type="ECO:0000259" key="5">
    <source>
        <dbReference type="SMART" id="SM00382"/>
    </source>
</evidence>
<dbReference type="InterPro" id="IPR025662">
    <property type="entry name" value="Sigma_54_int_dom_ATP-bd_1"/>
</dbReference>
<protein>
    <recommendedName>
        <fullName evidence="5">AAA+ ATPase domain-containing protein</fullName>
    </recommendedName>
</protein>
<dbReference type="PANTHER" id="PTHR32046">
    <property type="entry name" value="G DOMAIN-CONTAINING PROTEIN"/>
    <property type="match status" value="1"/>
</dbReference>
<evidence type="ECO:0000313" key="7">
    <source>
        <dbReference type="Proteomes" id="UP000265140"/>
    </source>
</evidence>
<feature type="domain" description="AAA+ ATPase" evidence="5">
    <location>
        <begin position="52"/>
        <end position="220"/>
    </location>
</feature>
<keyword evidence="3" id="KW-0175">Coiled coil</keyword>
<evidence type="ECO:0000256" key="2">
    <source>
        <dbReference type="ARBA" id="ARBA00022741"/>
    </source>
</evidence>
<dbReference type="Pfam" id="PF04548">
    <property type="entry name" value="AIG1"/>
    <property type="match status" value="2"/>
</dbReference>
<reference evidence="6" key="4">
    <citation type="submission" date="2025-09" db="UniProtKB">
        <authorList>
            <consortium name="Ensembl"/>
        </authorList>
    </citation>
    <scope>IDENTIFICATION</scope>
</reference>
<dbReference type="SMART" id="SM00382">
    <property type="entry name" value="AAA"/>
    <property type="match status" value="2"/>
</dbReference>
<reference evidence="6" key="3">
    <citation type="submission" date="2025-08" db="UniProtKB">
        <authorList>
            <consortium name="Ensembl"/>
        </authorList>
    </citation>
    <scope>IDENTIFICATION</scope>
</reference>
<gene>
    <name evidence="6" type="primary">EEF2</name>
</gene>
<dbReference type="PROSITE" id="PS00675">
    <property type="entry name" value="SIGMA54_INTERACT_1"/>
    <property type="match status" value="2"/>
</dbReference>
<feature type="domain" description="AAA+ ATPase" evidence="5">
    <location>
        <begin position="441"/>
        <end position="755"/>
    </location>
</feature>
<dbReference type="Proteomes" id="UP000265140">
    <property type="component" value="Chromosome 24"/>
</dbReference>
<dbReference type="SUPFAM" id="SSF52540">
    <property type="entry name" value="P-loop containing nucleoside triphosphate hydrolases"/>
    <property type="match status" value="2"/>
</dbReference>
<keyword evidence="2" id="KW-0547">Nucleotide-binding</keyword>
<dbReference type="PANTHER" id="PTHR32046:SF11">
    <property type="entry name" value="IMMUNE-ASSOCIATED NUCLEOTIDE-BINDING PROTEIN 10-LIKE"/>
    <property type="match status" value="1"/>
</dbReference>
<reference evidence="6" key="2">
    <citation type="submission" date="2020-02" db="EMBL/GenBank/DDBJ databases">
        <title>Esox lucius (northern pike) genome, fEsoLuc1, primary haplotype.</title>
        <authorList>
            <person name="Myers G."/>
            <person name="Karagic N."/>
            <person name="Meyer A."/>
            <person name="Pippel M."/>
            <person name="Reichard M."/>
            <person name="Winkler S."/>
            <person name="Tracey A."/>
            <person name="Sims Y."/>
            <person name="Howe K."/>
            <person name="Rhie A."/>
            <person name="Formenti G."/>
            <person name="Durbin R."/>
            <person name="Fedrigo O."/>
            <person name="Jarvis E.D."/>
        </authorList>
    </citation>
    <scope>NUCLEOTIDE SEQUENCE [LARGE SCALE GENOMIC DNA]</scope>
</reference>
<evidence type="ECO:0000256" key="4">
    <source>
        <dbReference type="SAM" id="MobiDB-lite"/>
    </source>
</evidence>
<evidence type="ECO:0000256" key="1">
    <source>
        <dbReference type="ARBA" id="ARBA00008535"/>
    </source>
</evidence>
<accession>A0A3P8XWE2</accession>
<dbReference type="CDD" id="cd00882">
    <property type="entry name" value="Ras_like_GTPase"/>
    <property type="match status" value="2"/>
</dbReference>
<feature type="compositionally biased region" description="Basic and acidic residues" evidence="4">
    <location>
        <begin position="373"/>
        <end position="382"/>
    </location>
</feature>
<feature type="compositionally biased region" description="Polar residues" evidence="4">
    <location>
        <begin position="341"/>
        <end position="352"/>
    </location>
</feature>
<comment type="similarity">
    <text evidence="1">Belongs to the TRAFAC class TrmE-Era-EngA-EngB-Septin-like GTPase superfamily. AIG1/Toc34/Toc159-like paraseptin GTPase family. IAN subfamily.</text>
</comment>
<dbReference type="InterPro" id="IPR027417">
    <property type="entry name" value="P-loop_NTPase"/>
</dbReference>
<name>A0A3P8XWE2_ESOLU</name>
<dbReference type="Bgee" id="ENSELUG00000008413">
    <property type="expression patterns" value="Expressed in nose and 5 other cell types or tissues"/>
</dbReference>
<feature type="coiled-coil region" evidence="3">
    <location>
        <begin position="685"/>
        <end position="722"/>
    </location>
</feature>
<proteinExistence type="inferred from homology"/>
<dbReference type="GO" id="GO:0005525">
    <property type="term" value="F:GTP binding"/>
    <property type="evidence" value="ECO:0007669"/>
    <property type="project" value="InterPro"/>
</dbReference>
<keyword evidence="7" id="KW-1185">Reference proteome</keyword>
<dbReference type="InterPro" id="IPR003593">
    <property type="entry name" value="AAA+_ATPase"/>
</dbReference>
<sequence>MATWNRVENTASADTTQKRYQLTLKKKTLDDKKEDVPELRRYTYGERNPCTVSKTILLVGETGSGKSTLINTMVNYVMGVEWENQVWFEIMEQDERSLPQSRASLVTVYDVFGFEGLRVPYSLTIVDTPGYEDPKWNKEGNRVAEKLHHLFKYKNGIGQIDAVCLVLKATENCLSEKQKCIFDEIATLFGKDMEDNTVVLLTHSDGGPATNALEALKTADIKCAKDEKNQPVHFLVNIGPTVTTATELDMNALRNAPNTNMDGMDKFSEFLGQVTPQEVKMTIEFLTEQEHLKAPSLEKIQLVDEKDPQAPLPRSVKSIIRRFDSRAKDKPAMTTKTGISISETFSPGSFSPKTKPRTIFGVKLDTTTPGEEVPSKETKETIRNSGTSSKLDDIISKSALIHEGPPRRYQLVPKKQCLDDKGEEESKLRKWTIGEKDPNKVNRTVLLVGETGAGKTTMINAMVNYIMGVEREDNIWFEITNEGNKCQTESQTSEVIAYDIFGFEGCRVPYSLTIIDTPGYGDTRGIQEDRLITERLHDLFRSPKGIDQIDAVGFVVKASTNRLSDRQRYIFDAVLSLFGKDMKNQIVALISNSDGVPAKNALQALENAKIKCAKNKDNEPVHFLFNNRQTEIVTNQKEERAMNLAWEVTKEGMDEFSEFLGKVAPQKLKMTVDVLTNRIQLEAFVNNLQQRIEMIEGKQALLKQTRDELMKHKKEMDESQNFVITVTESYKERVTIEGIFTRKAVCCIVCEENCHYPGCTLARSPYWCEVMKDGHCMSCTGRCPVSNHVRENWRFVQRNREITKTHDDIKRKYRSSLRAAAEKVDLMACLKKELDDAVRDKARLVEESYQCVVELEEIALRGNSLSTYVHLDFLIEKLKEKRDIEKAEKLERMQSCGGEGQKKGMDYLRTKLGIFWQK</sequence>
<organism evidence="6 7">
    <name type="scientific">Esox lucius</name>
    <name type="common">Northern pike</name>
    <dbReference type="NCBI Taxonomy" id="8010"/>
    <lineage>
        <taxon>Eukaryota</taxon>
        <taxon>Metazoa</taxon>
        <taxon>Chordata</taxon>
        <taxon>Craniata</taxon>
        <taxon>Vertebrata</taxon>
        <taxon>Euteleostomi</taxon>
        <taxon>Actinopterygii</taxon>
        <taxon>Neopterygii</taxon>
        <taxon>Teleostei</taxon>
        <taxon>Protacanthopterygii</taxon>
        <taxon>Esociformes</taxon>
        <taxon>Esocidae</taxon>
        <taxon>Esox</taxon>
    </lineage>
</organism>
<evidence type="ECO:0000313" key="6">
    <source>
        <dbReference type="Ensembl" id="ENSELUP00000007649.3"/>
    </source>
</evidence>
<dbReference type="Ensembl" id="ENSELUT00000006907.3">
    <property type="protein sequence ID" value="ENSELUP00000007649.3"/>
    <property type="gene ID" value="ENSELUG00000008413.3"/>
</dbReference>
<reference evidence="7" key="1">
    <citation type="journal article" date="2014" name="PLoS ONE">
        <title>The genome and linkage map of the northern pike (Esox lucius): conserved synteny revealed between the salmonid sister group and the Neoteleostei.</title>
        <authorList>
            <person name="Rondeau E.B."/>
            <person name="Minkley D.R."/>
            <person name="Leong J.S."/>
            <person name="Messmer A.M."/>
            <person name="Jantzen J.R."/>
            <person name="von Schalburg K.R."/>
            <person name="Lemon C."/>
            <person name="Bird N.H."/>
            <person name="Koop B.F."/>
        </authorList>
    </citation>
    <scope>NUCLEOTIDE SEQUENCE</scope>
</reference>
<evidence type="ECO:0000256" key="3">
    <source>
        <dbReference type="SAM" id="Coils"/>
    </source>
</evidence>